<accession>A0A3A1TVQ6</accession>
<keyword evidence="5" id="KW-1185">Reference proteome</keyword>
<dbReference type="InterPro" id="IPR016181">
    <property type="entry name" value="Acyl_CoA_acyltransferase"/>
</dbReference>
<comment type="caution">
    <text evidence="4">The sequence shown here is derived from an EMBL/GenBank/DDBJ whole genome shotgun (WGS) entry which is preliminary data.</text>
</comment>
<evidence type="ECO:0000256" key="2">
    <source>
        <dbReference type="ARBA" id="ARBA00023315"/>
    </source>
</evidence>
<proteinExistence type="predicted"/>
<evidence type="ECO:0000259" key="3">
    <source>
        <dbReference type="PROSITE" id="PS51186"/>
    </source>
</evidence>
<dbReference type="AlphaFoldDB" id="A0A3A1TVQ6"/>
<dbReference type="PROSITE" id="PS51186">
    <property type="entry name" value="GNAT"/>
    <property type="match status" value="1"/>
</dbReference>
<sequence>MPSTFELVTDAEDDAVDAVYRAAFAADGLGVNPRFREEQLAMHRARKGFTLVGAAEAGRLVGFAYAYTGDRGQWWHEHVAERVSSELADTWLGGHLEVVELAVLPEARGRGIGAALMTALVADRPEPCALLGTGRRPSPARRLYERLGWIELQHDLDADTSLYGRLLR</sequence>
<gene>
    <name evidence="4" type="ORF">D1781_12810</name>
</gene>
<evidence type="ECO:0000313" key="5">
    <source>
        <dbReference type="Proteomes" id="UP000265742"/>
    </source>
</evidence>
<dbReference type="CDD" id="cd04301">
    <property type="entry name" value="NAT_SF"/>
    <property type="match status" value="1"/>
</dbReference>
<dbReference type="OrthoDB" id="3692150at2"/>
<protein>
    <submittedName>
        <fullName evidence="4">N-acetyltransferase</fullName>
    </submittedName>
</protein>
<dbReference type="EMBL" id="QXTG01000002">
    <property type="protein sequence ID" value="RIX28322.1"/>
    <property type="molecule type" value="Genomic_DNA"/>
</dbReference>
<evidence type="ECO:0000256" key="1">
    <source>
        <dbReference type="ARBA" id="ARBA00022679"/>
    </source>
</evidence>
<organism evidence="4 5">
    <name type="scientific">Amnibacterium setariae</name>
    <dbReference type="NCBI Taxonomy" id="2306585"/>
    <lineage>
        <taxon>Bacteria</taxon>
        <taxon>Bacillati</taxon>
        <taxon>Actinomycetota</taxon>
        <taxon>Actinomycetes</taxon>
        <taxon>Micrococcales</taxon>
        <taxon>Microbacteriaceae</taxon>
        <taxon>Amnibacterium</taxon>
    </lineage>
</organism>
<dbReference type="Gene3D" id="3.40.630.30">
    <property type="match status" value="1"/>
</dbReference>
<keyword evidence="1 4" id="KW-0808">Transferase</keyword>
<name>A0A3A1TVQ6_9MICO</name>
<dbReference type="InterPro" id="IPR050832">
    <property type="entry name" value="Bact_Acetyltransf"/>
</dbReference>
<dbReference type="SUPFAM" id="SSF55729">
    <property type="entry name" value="Acyl-CoA N-acyltransferases (Nat)"/>
    <property type="match status" value="1"/>
</dbReference>
<dbReference type="RefSeq" id="WP_119482632.1">
    <property type="nucleotide sequence ID" value="NZ_QXTG01000002.1"/>
</dbReference>
<dbReference type="GO" id="GO:0016747">
    <property type="term" value="F:acyltransferase activity, transferring groups other than amino-acyl groups"/>
    <property type="evidence" value="ECO:0007669"/>
    <property type="project" value="InterPro"/>
</dbReference>
<reference evidence="5" key="1">
    <citation type="submission" date="2018-09" db="EMBL/GenBank/DDBJ databases">
        <authorList>
            <person name="Kim I."/>
        </authorList>
    </citation>
    <scope>NUCLEOTIDE SEQUENCE [LARGE SCALE GENOMIC DNA]</scope>
    <source>
        <strain evidence="5">DD4a</strain>
    </source>
</reference>
<dbReference type="Proteomes" id="UP000265742">
    <property type="component" value="Unassembled WGS sequence"/>
</dbReference>
<dbReference type="Pfam" id="PF00583">
    <property type="entry name" value="Acetyltransf_1"/>
    <property type="match status" value="1"/>
</dbReference>
<evidence type="ECO:0000313" key="4">
    <source>
        <dbReference type="EMBL" id="RIX28322.1"/>
    </source>
</evidence>
<dbReference type="PANTHER" id="PTHR43877">
    <property type="entry name" value="AMINOALKYLPHOSPHONATE N-ACETYLTRANSFERASE-RELATED-RELATED"/>
    <property type="match status" value="1"/>
</dbReference>
<keyword evidence="2" id="KW-0012">Acyltransferase</keyword>
<dbReference type="InterPro" id="IPR000182">
    <property type="entry name" value="GNAT_dom"/>
</dbReference>
<feature type="domain" description="N-acetyltransferase" evidence="3">
    <location>
        <begin position="3"/>
        <end position="168"/>
    </location>
</feature>